<evidence type="ECO:0000313" key="2">
    <source>
        <dbReference type="EMBL" id="KAJ1093793.1"/>
    </source>
</evidence>
<name>A0AAV7LY81_PLEWA</name>
<dbReference type="EMBL" id="JANPWB010000015">
    <property type="protein sequence ID" value="KAJ1093793.1"/>
    <property type="molecule type" value="Genomic_DNA"/>
</dbReference>
<organism evidence="2 3">
    <name type="scientific">Pleurodeles waltl</name>
    <name type="common">Iberian ribbed newt</name>
    <dbReference type="NCBI Taxonomy" id="8319"/>
    <lineage>
        <taxon>Eukaryota</taxon>
        <taxon>Metazoa</taxon>
        <taxon>Chordata</taxon>
        <taxon>Craniata</taxon>
        <taxon>Vertebrata</taxon>
        <taxon>Euteleostomi</taxon>
        <taxon>Amphibia</taxon>
        <taxon>Batrachia</taxon>
        <taxon>Caudata</taxon>
        <taxon>Salamandroidea</taxon>
        <taxon>Salamandridae</taxon>
        <taxon>Pleurodelinae</taxon>
        <taxon>Pleurodeles</taxon>
    </lineage>
</organism>
<reference evidence="2" key="1">
    <citation type="journal article" date="2022" name="bioRxiv">
        <title>Sequencing and chromosome-scale assembly of the giantPleurodeles waltlgenome.</title>
        <authorList>
            <person name="Brown T."/>
            <person name="Elewa A."/>
            <person name="Iarovenko S."/>
            <person name="Subramanian E."/>
            <person name="Araus A.J."/>
            <person name="Petzold A."/>
            <person name="Susuki M."/>
            <person name="Suzuki K.-i.T."/>
            <person name="Hayashi T."/>
            <person name="Toyoda A."/>
            <person name="Oliveira C."/>
            <person name="Osipova E."/>
            <person name="Leigh N.D."/>
            <person name="Simon A."/>
            <person name="Yun M.H."/>
        </authorList>
    </citation>
    <scope>NUCLEOTIDE SEQUENCE</scope>
    <source>
        <strain evidence="2">20211129_DDA</strain>
        <tissue evidence="2">Liver</tissue>
    </source>
</reference>
<sequence>MFVSPRGSMEGNHGNPQNTMSLMALVYRASFISLVSRRFLETSSLLAVRCSAQRAYWKKEARWITGKANRPHSQGPEAPLTSVWHPRGRKR</sequence>
<comment type="caution">
    <text evidence="2">The sequence shown here is derived from an EMBL/GenBank/DDBJ whole genome shotgun (WGS) entry which is preliminary data.</text>
</comment>
<keyword evidence="3" id="KW-1185">Reference proteome</keyword>
<evidence type="ECO:0000313" key="3">
    <source>
        <dbReference type="Proteomes" id="UP001066276"/>
    </source>
</evidence>
<accession>A0AAV7LY81</accession>
<proteinExistence type="predicted"/>
<feature type="region of interest" description="Disordered" evidence="1">
    <location>
        <begin position="67"/>
        <end position="91"/>
    </location>
</feature>
<protein>
    <submittedName>
        <fullName evidence="2">Uncharacterized protein</fullName>
    </submittedName>
</protein>
<gene>
    <name evidence="2" type="ORF">NDU88_006885</name>
</gene>
<dbReference type="Proteomes" id="UP001066276">
    <property type="component" value="Chromosome 11"/>
</dbReference>
<evidence type="ECO:0000256" key="1">
    <source>
        <dbReference type="SAM" id="MobiDB-lite"/>
    </source>
</evidence>
<dbReference type="AlphaFoldDB" id="A0AAV7LY81"/>